<protein>
    <submittedName>
        <fullName evidence="1">Methyltransferase domain-containing protein</fullName>
    </submittedName>
</protein>
<evidence type="ECO:0000313" key="1">
    <source>
        <dbReference type="EMBL" id="SEJ72196.1"/>
    </source>
</evidence>
<dbReference type="GO" id="GO:0032259">
    <property type="term" value="P:methylation"/>
    <property type="evidence" value="ECO:0007669"/>
    <property type="project" value="UniProtKB-KW"/>
</dbReference>
<dbReference type="SUPFAM" id="SSF53335">
    <property type="entry name" value="S-adenosyl-L-methionine-dependent methyltransferases"/>
    <property type="match status" value="1"/>
</dbReference>
<dbReference type="EMBL" id="FNXY01000012">
    <property type="protein sequence ID" value="SEJ72196.1"/>
    <property type="molecule type" value="Genomic_DNA"/>
</dbReference>
<sequence>MGNFSNNLRLYLGVCRRVGHTLSLGMLNKDRREKLLSLYNQYETKLGQQDITPIDPFVIPKTDVFELFGNDNAQYEGVYECGFGHTTEFELKVISNLVKKFNPDRIFEIGTFQGRTTLNMAINANPTALITTLDLPSEGLNTTALNIEEGEVRYVKKDVSGERFTGHPMADKITQVFGDSATYPFTDHHNSIDLAFIDGSHAYEYVLNDSNKVLSIMRPGGLIIWHDYTNWEGVWTALNELYKSDSRYKNIKHIGGTSIAILQV</sequence>
<dbReference type="GO" id="GO:0008168">
    <property type="term" value="F:methyltransferase activity"/>
    <property type="evidence" value="ECO:0007669"/>
    <property type="project" value="UniProtKB-KW"/>
</dbReference>
<dbReference type="Gene3D" id="3.40.50.150">
    <property type="entry name" value="Vaccinia Virus protein VP39"/>
    <property type="match status" value="1"/>
</dbReference>
<keyword evidence="1" id="KW-0489">Methyltransferase</keyword>
<reference evidence="1 2" key="1">
    <citation type="submission" date="2016-10" db="EMBL/GenBank/DDBJ databases">
        <authorList>
            <person name="de Groot N.N."/>
        </authorList>
    </citation>
    <scope>NUCLEOTIDE SEQUENCE [LARGE SCALE GENOMIC DNA]</scope>
    <source>
        <strain evidence="1 2">DSM 19938</strain>
    </source>
</reference>
<dbReference type="RefSeq" id="WP_090342334.1">
    <property type="nucleotide sequence ID" value="NZ_FNXY01000012.1"/>
</dbReference>
<keyword evidence="2" id="KW-1185">Reference proteome</keyword>
<proteinExistence type="predicted"/>
<name>A0A1H7B4X7_9BACT</name>
<dbReference type="AlphaFoldDB" id="A0A1H7B4X7"/>
<dbReference type="OrthoDB" id="5464618at2"/>
<keyword evidence="1" id="KW-0808">Transferase</keyword>
<gene>
    <name evidence="1" type="ORF">SAMN04487995_6124</name>
</gene>
<dbReference type="Proteomes" id="UP000199532">
    <property type="component" value="Unassembled WGS sequence"/>
</dbReference>
<accession>A0A1H7B4X7</accession>
<dbReference type="Pfam" id="PF13578">
    <property type="entry name" value="Methyltransf_24"/>
    <property type="match status" value="1"/>
</dbReference>
<dbReference type="STRING" id="408657.SAMN04487995_6124"/>
<dbReference type="InterPro" id="IPR029063">
    <property type="entry name" value="SAM-dependent_MTases_sf"/>
</dbReference>
<organism evidence="1 2">
    <name type="scientific">Dyadobacter koreensis</name>
    <dbReference type="NCBI Taxonomy" id="408657"/>
    <lineage>
        <taxon>Bacteria</taxon>
        <taxon>Pseudomonadati</taxon>
        <taxon>Bacteroidota</taxon>
        <taxon>Cytophagia</taxon>
        <taxon>Cytophagales</taxon>
        <taxon>Spirosomataceae</taxon>
        <taxon>Dyadobacter</taxon>
    </lineage>
</organism>
<evidence type="ECO:0000313" key="2">
    <source>
        <dbReference type="Proteomes" id="UP000199532"/>
    </source>
</evidence>